<reference evidence="3 4" key="1">
    <citation type="submission" date="2016-10" db="EMBL/GenBank/DDBJ databases">
        <authorList>
            <person name="de Groot N.N."/>
        </authorList>
    </citation>
    <scope>NUCLEOTIDE SEQUENCE [LARGE SCALE GENOMIC DNA]</scope>
    <source>
        <strain evidence="3 4">CGMCC 1.9109</strain>
    </source>
</reference>
<feature type="signal peptide" evidence="2">
    <location>
        <begin position="1"/>
        <end position="18"/>
    </location>
</feature>
<evidence type="ECO:0008006" key="5">
    <source>
        <dbReference type="Google" id="ProtNLM"/>
    </source>
</evidence>
<dbReference type="Proteomes" id="UP000183685">
    <property type="component" value="Unassembled WGS sequence"/>
</dbReference>
<name>A0A1G7DKU2_9PROT</name>
<dbReference type="AlphaFoldDB" id="A0A1G7DKU2"/>
<dbReference type="OrthoDB" id="7165680at2"/>
<keyword evidence="2" id="KW-0732">Signal</keyword>
<feature type="chain" id="PRO_5010285131" description="Cell division protein FtsL" evidence="2">
    <location>
        <begin position="19"/>
        <end position="130"/>
    </location>
</feature>
<evidence type="ECO:0000256" key="1">
    <source>
        <dbReference type="SAM" id="MobiDB-lite"/>
    </source>
</evidence>
<evidence type="ECO:0000256" key="2">
    <source>
        <dbReference type="SAM" id="SignalP"/>
    </source>
</evidence>
<feature type="compositionally biased region" description="Basic and acidic residues" evidence="1">
    <location>
        <begin position="110"/>
        <end position="130"/>
    </location>
</feature>
<evidence type="ECO:0000313" key="3">
    <source>
        <dbReference type="EMBL" id="SDE52187.1"/>
    </source>
</evidence>
<keyword evidence="4" id="KW-1185">Reference proteome</keyword>
<dbReference type="EMBL" id="FNAK01000007">
    <property type="protein sequence ID" value="SDE52187.1"/>
    <property type="molecule type" value="Genomic_DNA"/>
</dbReference>
<organism evidence="3 4">
    <name type="scientific">Kordiimonas lacus</name>
    <dbReference type="NCBI Taxonomy" id="637679"/>
    <lineage>
        <taxon>Bacteria</taxon>
        <taxon>Pseudomonadati</taxon>
        <taxon>Pseudomonadota</taxon>
        <taxon>Alphaproteobacteria</taxon>
        <taxon>Kordiimonadales</taxon>
        <taxon>Kordiimonadaceae</taxon>
        <taxon>Kordiimonas</taxon>
    </lineage>
</organism>
<evidence type="ECO:0000313" key="4">
    <source>
        <dbReference type="Proteomes" id="UP000183685"/>
    </source>
</evidence>
<gene>
    <name evidence="3" type="ORF">SAMN04488071_3157</name>
</gene>
<dbReference type="STRING" id="637679.GCA_001550055_02149"/>
<accession>A0A1G7DKU2</accession>
<protein>
    <recommendedName>
        <fullName evidence="5">Cell division protein FtsL</fullName>
    </recommendedName>
</protein>
<feature type="region of interest" description="Disordered" evidence="1">
    <location>
        <begin position="93"/>
        <end position="130"/>
    </location>
</feature>
<sequence length="130" mass="14312">MRRMITICAAVTALASGAAVLQLKLAVQEKAEAVEALAQKIHEDREAIRVLEAEWAFLTTPRSLQEKSIRFLALMPPNAEQVVTDITRIPFRPKGVEAGEDPGVLLPTRAKPEEKPKNDKADEDKKGQSL</sequence>
<proteinExistence type="predicted"/>
<dbReference type="RefSeq" id="WP_068304840.1">
    <property type="nucleotide sequence ID" value="NZ_DAIOMO010000006.1"/>
</dbReference>